<dbReference type="EMBL" id="BQNJ01000001">
    <property type="protein sequence ID" value="GKH02033.1"/>
    <property type="molecule type" value="Genomic_DNA"/>
</dbReference>
<proteinExistence type="predicted"/>
<keyword evidence="1" id="KW-0812">Transmembrane</keyword>
<dbReference type="RefSeq" id="WP_195522146.1">
    <property type="nucleotide sequence ID" value="NZ_BQNJ01000001.1"/>
</dbReference>
<keyword evidence="1" id="KW-0472">Membrane</keyword>
<sequence>MIRIVRKYLVLMATGGLLYVVLELIWRGRSHWTMFLLGGICFMALGLINEILPWSLALWKQMLIGVAIITVLEFLTGCIVNLWLGWNIWDYSHLPGNILGQICPQYCLLWLPVSLAGIVLDDWLRYWWWGEARPHYKIL</sequence>
<feature type="transmembrane region" description="Helical" evidence="1">
    <location>
        <begin position="7"/>
        <end position="26"/>
    </location>
</feature>
<reference evidence="2" key="1">
    <citation type="submission" date="2022-01" db="EMBL/GenBank/DDBJ databases">
        <title>Novel bile acid biosynthetic pathways are enriched in the microbiome of centenarians.</title>
        <authorList>
            <person name="Sato Y."/>
            <person name="Atarashi K."/>
            <person name="Plichta R.D."/>
            <person name="Arai Y."/>
            <person name="Sasajima S."/>
            <person name="Kearney M.S."/>
            <person name="Suda W."/>
            <person name="Takeshita K."/>
            <person name="Sasaki T."/>
            <person name="Okamoto S."/>
            <person name="Skelly N.A."/>
            <person name="Okamura Y."/>
            <person name="Vlamakis H."/>
            <person name="Li Y."/>
            <person name="Tanoue T."/>
            <person name="Takei H."/>
            <person name="Nittono H."/>
            <person name="Narushima S."/>
            <person name="Irie J."/>
            <person name="Itoh H."/>
            <person name="Moriya K."/>
            <person name="Sugiura Y."/>
            <person name="Suematsu M."/>
            <person name="Moritoki N."/>
            <person name="Shibata S."/>
            <person name="Littman R.D."/>
            <person name="Fischbach A.M."/>
            <person name="Uwamino Y."/>
            <person name="Inoue T."/>
            <person name="Honda A."/>
            <person name="Hattori M."/>
            <person name="Murai T."/>
            <person name="Xavier J.R."/>
            <person name="Hirose N."/>
            <person name="Honda K."/>
        </authorList>
    </citation>
    <scope>NUCLEOTIDE SEQUENCE</scope>
    <source>
        <strain evidence="2">CE91-St55</strain>
    </source>
</reference>
<feature type="transmembrane region" description="Helical" evidence="1">
    <location>
        <begin position="32"/>
        <end position="52"/>
    </location>
</feature>
<accession>A0AA37N4B3</accession>
<feature type="transmembrane region" description="Helical" evidence="1">
    <location>
        <begin position="64"/>
        <end position="86"/>
    </location>
</feature>
<gene>
    <name evidence="2" type="ORF">CE91St55_40140</name>
</gene>
<protein>
    <recommendedName>
        <fullName evidence="4">ABC-transporter type IV</fullName>
    </recommendedName>
</protein>
<dbReference type="Proteomes" id="UP001055091">
    <property type="component" value="Unassembled WGS sequence"/>
</dbReference>
<organism evidence="2 3">
    <name type="scientific">Hungatella hathewayi</name>
    <dbReference type="NCBI Taxonomy" id="154046"/>
    <lineage>
        <taxon>Bacteria</taxon>
        <taxon>Bacillati</taxon>
        <taxon>Bacillota</taxon>
        <taxon>Clostridia</taxon>
        <taxon>Lachnospirales</taxon>
        <taxon>Lachnospiraceae</taxon>
        <taxon>Hungatella</taxon>
    </lineage>
</organism>
<dbReference type="Pfam" id="PF06541">
    <property type="entry name" value="ABC_trans_CmpB"/>
    <property type="match status" value="1"/>
</dbReference>
<feature type="transmembrane region" description="Helical" evidence="1">
    <location>
        <begin position="98"/>
        <end position="120"/>
    </location>
</feature>
<dbReference type="InterPro" id="IPR010540">
    <property type="entry name" value="CmpB_TMEM229"/>
</dbReference>
<keyword evidence="1" id="KW-1133">Transmembrane helix</keyword>
<name>A0AA37N4B3_9FIRM</name>
<evidence type="ECO:0000256" key="1">
    <source>
        <dbReference type="SAM" id="Phobius"/>
    </source>
</evidence>
<evidence type="ECO:0000313" key="3">
    <source>
        <dbReference type="Proteomes" id="UP001055091"/>
    </source>
</evidence>
<evidence type="ECO:0000313" key="2">
    <source>
        <dbReference type="EMBL" id="GKH02033.1"/>
    </source>
</evidence>
<comment type="caution">
    <text evidence="2">The sequence shown here is derived from an EMBL/GenBank/DDBJ whole genome shotgun (WGS) entry which is preliminary data.</text>
</comment>
<evidence type="ECO:0008006" key="4">
    <source>
        <dbReference type="Google" id="ProtNLM"/>
    </source>
</evidence>
<dbReference type="AlphaFoldDB" id="A0AA37N4B3"/>